<dbReference type="AlphaFoldDB" id="A0A517ZTQ5"/>
<name>A0A517ZTQ5_9PLAN</name>
<dbReference type="KEGG" id="sdyn:Mal52_43550"/>
<dbReference type="EMBL" id="CP036276">
    <property type="protein sequence ID" value="QDU45859.1"/>
    <property type="molecule type" value="Genomic_DNA"/>
</dbReference>
<evidence type="ECO:0000313" key="2">
    <source>
        <dbReference type="Proteomes" id="UP000319383"/>
    </source>
</evidence>
<organism evidence="1 2">
    <name type="scientific">Symmachiella dynata</name>
    <dbReference type="NCBI Taxonomy" id="2527995"/>
    <lineage>
        <taxon>Bacteria</taxon>
        <taxon>Pseudomonadati</taxon>
        <taxon>Planctomycetota</taxon>
        <taxon>Planctomycetia</taxon>
        <taxon>Planctomycetales</taxon>
        <taxon>Planctomycetaceae</taxon>
        <taxon>Symmachiella</taxon>
    </lineage>
</organism>
<evidence type="ECO:0000313" key="1">
    <source>
        <dbReference type="EMBL" id="QDU45859.1"/>
    </source>
</evidence>
<sequence length="120" mass="12855">MNTLPAVEASQPLFVVEHALKIKGRGLALIGFTADQHGLFAKGQLLELTRPDGSDRLVRVLGAEYPPSVELPDPPPETPRYGLLVGPKIGISHVPPGTEVRFAAGQEPAKRIQFSLPDAD</sequence>
<dbReference type="RefSeq" id="WP_145378399.1">
    <property type="nucleotide sequence ID" value="NZ_CP036270.1"/>
</dbReference>
<dbReference type="OrthoDB" id="9890140at2"/>
<proteinExistence type="predicted"/>
<keyword evidence="2" id="KW-1185">Reference proteome</keyword>
<gene>
    <name evidence="1" type="ORF">Mal52_43550</name>
</gene>
<dbReference type="Proteomes" id="UP000319383">
    <property type="component" value="Chromosome"/>
</dbReference>
<reference evidence="1 2" key="1">
    <citation type="submission" date="2019-02" db="EMBL/GenBank/DDBJ databases">
        <title>Deep-cultivation of Planctomycetes and their phenomic and genomic characterization uncovers novel biology.</title>
        <authorList>
            <person name="Wiegand S."/>
            <person name="Jogler M."/>
            <person name="Boedeker C."/>
            <person name="Pinto D."/>
            <person name="Vollmers J."/>
            <person name="Rivas-Marin E."/>
            <person name="Kohn T."/>
            <person name="Peeters S.H."/>
            <person name="Heuer A."/>
            <person name="Rast P."/>
            <person name="Oberbeckmann S."/>
            <person name="Bunk B."/>
            <person name="Jeske O."/>
            <person name="Meyerdierks A."/>
            <person name="Storesund J.E."/>
            <person name="Kallscheuer N."/>
            <person name="Luecker S."/>
            <person name="Lage O.M."/>
            <person name="Pohl T."/>
            <person name="Merkel B.J."/>
            <person name="Hornburger P."/>
            <person name="Mueller R.-W."/>
            <person name="Bruemmer F."/>
            <person name="Labrenz M."/>
            <person name="Spormann A.M."/>
            <person name="Op den Camp H."/>
            <person name="Overmann J."/>
            <person name="Amann R."/>
            <person name="Jetten M.S.M."/>
            <person name="Mascher T."/>
            <person name="Medema M.H."/>
            <person name="Devos D.P."/>
            <person name="Kaster A.-K."/>
            <person name="Ovreas L."/>
            <person name="Rohde M."/>
            <person name="Galperin M.Y."/>
            <person name="Jogler C."/>
        </authorList>
    </citation>
    <scope>NUCLEOTIDE SEQUENCE [LARGE SCALE GENOMIC DNA]</scope>
    <source>
        <strain evidence="1 2">Mal52</strain>
    </source>
</reference>
<protein>
    <submittedName>
        <fullName evidence="1">Uncharacterized protein</fullName>
    </submittedName>
</protein>
<accession>A0A517ZTQ5</accession>